<dbReference type="PANTHER" id="PTHR14269">
    <property type="entry name" value="CDP-DIACYLGLYCEROL--GLYCEROL-3-PHOSPHATE 3-PHOSPHATIDYLTRANSFERASE-RELATED"/>
    <property type="match status" value="1"/>
</dbReference>
<keyword evidence="14" id="KW-1185">Reference proteome</keyword>
<gene>
    <name evidence="13" type="ORF">QM524_07775</name>
</gene>
<evidence type="ECO:0000256" key="3">
    <source>
        <dbReference type="ARBA" id="ARBA00022516"/>
    </source>
</evidence>
<dbReference type="Pfam" id="PF01066">
    <property type="entry name" value="CDP-OH_P_transf"/>
    <property type="match status" value="1"/>
</dbReference>
<keyword evidence="7" id="KW-0443">Lipid metabolism</keyword>
<keyword evidence="6 12" id="KW-1133">Transmembrane helix</keyword>
<comment type="caution">
    <text evidence="13">The sequence shown here is derived from an EMBL/GenBank/DDBJ whole genome shotgun (WGS) entry which is preliminary data.</text>
</comment>
<dbReference type="Proteomes" id="UP001236507">
    <property type="component" value="Unassembled WGS sequence"/>
</dbReference>
<evidence type="ECO:0000256" key="12">
    <source>
        <dbReference type="SAM" id="Phobius"/>
    </source>
</evidence>
<feature type="transmembrane region" description="Helical" evidence="12">
    <location>
        <begin position="141"/>
        <end position="163"/>
    </location>
</feature>
<evidence type="ECO:0000256" key="6">
    <source>
        <dbReference type="ARBA" id="ARBA00022989"/>
    </source>
</evidence>
<keyword evidence="3" id="KW-0444">Lipid biosynthesis</keyword>
<keyword evidence="5 12" id="KW-0812">Transmembrane</keyword>
<evidence type="ECO:0000256" key="1">
    <source>
        <dbReference type="ARBA" id="ARBA00004141"/>
    </source>
</evidence>
<evidence type="ECO:0000256" key="7">
    <source>
        <dbReference type="ARBA" id="ARBA00023098"/>
    </source>
</evidence>
<dbReference type="RefSeq" id="WP_283344134.1">
    <property type="nucleotide sequence ID" value="NZ_JASHIF010000007.1"/>
</dbReference>
<evidence type="ECO:0000256" key="10">
    <source>
        <dbReference type="ARBA" id="ARBA00023264"/>
    </source>
</evidence>
<comment type="subcellular location">
    <subcellularLocation>
        <location evidence="1">Membrane</location>
        <topology evidence="1">Multi-pass membrane protein</topology>
    </subcellularLocation>
</comment>
<feature type="transmembrane region" description="Helical" evidence="12">
    <location>
        <begin position="7"/>
        <end position="28"/>
    </location>
</feature>
<comment type="similarity">
    <text evidence="2 11">Belongs to the CDP-alcohol phosphatidyltransferase class-I family.</text>
</comment>
<dbReference type="EMBL" id="JASHIF010000007">
    <property type="protein sequence ID" value="MDI9859101.1"/>
    <property type="molecule type" value="Genomic_DNA"/>
</dbReference>
<reference evidence="13 14" key="1">
    <citation type="submission" date="2023-05" db="EMBL/GenBank/DDBJ databases">
        <title>Novel species of genus Flectobacillus isolated from stream in China.</title>
        <authorList>
            <person name="Lu H."/>
        </authorList>
    </citation>
    <scope>NUCLEOTIDE SEQUENCE [LARGE SCALE GENOMIC DNA]</scope>
    <source>
        <strain evidence="13 14">KCTC 42575</strain>
    </source>
</reference>
<evidence type="ECO:0000313" key="13">
    <source>
        <dbReference type="EMBL" id="MDI9859101.1"/>
    </source>
</evidence>
<feature type="transmembrane region" description="Helical" evidence="12">
    <location>
        <begin position="175"/>
        <end position="198"/>
    </location>
</feature>
<keyword evidence="9" id="KW-0594">Phospholipid biosynthesis</keyword>
<keyword evidence="4 11" id="KW-0808">Transferase</keyword>
<accession>A0ABT6Y6E8</accession>
<evidence type="ECO:0000313" key="14">
    <source>
        <dbReference type="Proteomes" id="UP001236507"/>
    </source>
</evidence>
<dbReference type="PROSITE" id="PS00379">
    <property type="entry name" value="CDP_ALCOHOL_P_TRANSF"/>
    <property type="match status" value="1"/>
</dbReference>
<dbReference type="InterPro" id="IPR048254">
    <property type="entry name" value="CDP_ALCOHOL_P_TRANSF_CS"/>
</dbReference>
<feature type="transmembrane region" description="Helical" evidence="12">
    <location>
        <begin position="210"/>
        <end position="238"/>
    </location>
</feature>
<evidence type="ECO:0000256" key="11">
    <source>
        <dbReference type="RuleBase" id="RU003750"/>
    </source>
</evidence>
<evidence type="ECO:0000256" key="8">
    <source>
        <dbReference type="ARBA" id="ARBA00023136"/>
    </source>
</evidence>
<name>A0ABT6Y6E8_9BACT</name>
<protein>
    <submittedName>
        <fullName evidence="13">CDP-alcohol phosphatidyltransferase family protein</fullName>
    </submittedName>
</protein>
<dbReference type="InterPro" id="IPR050324">
    <property type="entry name" value="CDP-alcohol_PTase-I"/>
</dbReference>
<evidence type="ECO:0000256" key="9">
    <source>
        <dbReference type="ARBA" id="ARBA00023209"/>
    </source>
</evidence>
<keyword evidence="8 12" id="KW-0472">Membrane</keyword>
<dbReference type="PANTHER" id="PTHR14269:SF61">
    <property type="entry name" value="CDP-DIACYLGLYCEROL--SERINE O-PHOSPHATIDYLTRANSFERASE"/>
    <property type="match status" value="1"/>
</dbReference>
<dbReference type="InterPro" id="IPR000462">
    <property type="entry name" value="CDP-OH_P_trans"/>
</dbReference>
<dbReference type="Gene3D" id="1.20.120.1760">
    <property type="match status" value="1"/>
</dbReference>
<evidence type="ECO:0000256" key="5">
    <source>
        <dbReference type="ARBA" id="ARBA00022692"/>
    </source>
</evidence>
<evidence type="ECO:0000256" key="2">
    <source>
        <dbReference type="ARBA" id="ARBA00010441"/>
    </source>
</evidence>
<keyword evidence="10" id="KW-1208">Phospholipid metabolism</keyword>
<sequence length="249" mass="27634">MFSIKNHIPNALTCGNLLCGIFGLNIVLPTPDFINQPDKLILPSILIGVALVCDWLDGFIARLVNAQSPIGKELDSLADMVTFGVLPAFIMLKLIEGSCTTGTCTVGLFGFYKPYIAFALAVFSALRLAKFNVDTRQSHSFIGVPTPANGMVVASLPLILVYHPEYRDYVLNYNVLIIYSIVMSYLLVAELPLFALKFKNFDWKSNQVKYIFLILSLALILVFKFVAIPLIIFIYILISIADNLMGEKK</sequence>
<feature type="transmembrane region" description="Helical" evidence="12">
    <location>
        <begin position="107"/>
        <end position="129"/>
    </location>
</feature>
<evidence type="ECO:0000256" key="4">
    <source>
        <dbReference type="ARBA" id="ARBA00022679"/>
    </source>
</evidence>
<proteinExistence type="inferred from homology"/>
<organism evidence="13 14">
    <name type="scientific">Flectobacillus roseus</name>
    <dbReference type="NCBI Taxonomy" id="502259"/>
    <lineage>
        <taxon>Bacteria</taxon>
        <taxon>Pseudomonadati</taxon>
        <taxon>Bacteroidota</taxon>
        <taxon>Cytophagia</taxon>
        <taxon>Cytophagales</taxon>
        <taxon>Flectobacillaceae</taxon>
        <taxon>Flectobacillus</taxon>
    </lineage>
</organism>
<dbReference type="InterPro" id="IPR043130">
    <property type="entry name" value="CDP-OH_PTrfase_TM_dom"/>
</dbReference>